<comment type="subcellular location">
    <subcellularLocation>
        <location evidence="1">Cell outer membrane</location>
    </subcellularLocation>
</comment>
<dbReference type="Gene3D" id="2.60.40.1120">
    <property type="entry name" value="Carboxypeptidase-like, regulatory domain"/>
    <property type="match status" value="1"/>
</dbReference>
<keyword evidence="5" id="KW-0675">Receptor</keyword>
<dbReference type="STRING" id="913024.SAMN05421741_11222"/>
<dbReference type="RefSeq" id="WP_091523184.1">
    <property type="nucleotide sequence ID" value="NZ_FOVI01000012.1"/>
</dbReference>
<evidence type="ECO:0000313" key="5">
    <source>
        <dbReference type="EMBL" id="SFN84437.1"/>
    </source>
</evidence>
<organism evidence="5 6">
    <name type="scientific">Paenimyroides ummariense</name>
    <dbReference type="NCBI Taxonomy" id="913024"/>
    <lineage>
        <taxon>Bacteria</taxon>
        <taxon>Pseudomonadati</taxon>
        <taxon>Bacteroidota</taxon>
        <taxon>Flavobacteriia</taxon>
        <taxon>Flavobacteriales</taxon>
        <taxon>Flavobacteriaceae</taxon>
        <taxon>Paenimyroides</taxon>
    </lineage>
</organism>
<protein>
    <submittedName>
        <fullName evidence="5">Outer membrane receptor proteins, mostly Fe transport</fullName>
    </submittedName>
</protein>
<evidence type="ECO:0000256" key="3">
    <source>
        <dbReference type="ARBA" id="ARBA00023237"/>
    </source>
</evidence>
<dbReference type="SUPFAM" id="SSF49464">
    <property type="entry name" value="Carboxypeptidase regulatory domain-like"/>
    <property type="match status" value="1"/>
</dbReference>
<evidence type="ECO:0000259" key="4">
    <source>
        <dbReference type="Pfam" id="PF14905"/>
    </source>
</evidence>
<feature type="domain" description="Outer membrane protein beta-barrel" evidence="4">
    <location>
        <begin position="373"/>
        <end position="770"/>
    </location>
</feature>
<dbReference type="PANTHER" id="PTHR40980">
    <property type="entry name" value="PLUG DOMAIN-CONTAINING PROTEIN"/>
    <property type="match status" value="1"/>
</dbReference>
<gene>
    <name evidence="5" type="ORF">SAMN05421741_11222</name>
</gene>
<dbReference type="Gene3D" id="2.40.170.20">
    <property type="entry name" value="TonB-dependent receptor, beta-barrel domain"/>
    <property type="match status" value="1"/>
</dbReference>
<reference evidence="6" key="1">
    <citation type="submission" date="2016-10" db="EMBL/GenBank/DDBJ databases">
        <authorList>
            <person name="Varghese N."/>
            <person name="Submissions S."/>
        </authorList>
    </citation>
    <scope>NUCLEOTIDE SEQUENCE [LARGE SCALE GENOMIC DNA]</scope>
    <source>
        <strain evidence="6">DS-12</strain>
    </source>
</reference>
<dbReference type="InterPro" id="IPR008969">
    <property type="entry name" value="CarboxyPept-like_regulatory"/>
</dbReference>
<dbReference type="Pfam" id="PF14905">
    <property type="entry name" value="OMP_b-brl_3"/>
    <property type="match status" value="1"/>
</dbReference>
<dbReference type="Proteomes" id="UP000199036">
    <property type="component" value="Unassembled WGS sequence"/>
</dbReference>
<dbReference type="InterPro" id="IPR036942">
    <property type="entry name" value="Beta-barrel_TonB_sf"/>
</dbReference>
<evidence type="ECO:0000256" key="2">
    <source>
        <dbReference type="ARBA" id="ARBA00023136"/>
    </source>
</evidence>
<sequence length="793" mass="90045">MKNIILLLSLFFTGLINAQNIKIEGVVTFEGEPIPETFITIKTSQVYNATTNEEGYFSVEIPENVTHYTITWEHSQFKAQTKSLKYIADQKLDLQFTEQQDEVLDAIVIDQTNKNIRRFADKTVVDVENLTVLNSGSVFDAVNKLPGVLVTANGQIAHNGKLATIFLDGEPTGMNGDQLTNFLKNLPANTVKSIEIIDRPGAKYSATFNGTIINVITKSAKIEGVSGSFMQQNTINSRIKNTTSAQIMFKKNKFSWNMNTGYTHHEGNTNSLNEFSYMSNGTQIKARENYWNNQWYQNYYLRNNWQYKVSDLANLTLKYNFNHTYSKPQTLGNMFNAFGDTETAYKQRTLGKSNNNMHELQFVYSQKLDTVGTNFTLTSNTEFQNNTNSNQLFVEDQMASTILADNNFVYSQTKADFETPFKTINGNLSLGAHYTHSVSTNNGSYIWDQARNYIPYDFKYTNKAAYASVSSNISSLMISAGLRLENLTYQSETAVDSLNLKQDYTNLFPTVTLKYPVMSGVYLSAGYSKRMNLPGAQSFNPNVTSQNSLLVSNAGNPNLKPEISHNMNATLTVFDYIYFSYNLSKMPNQNVVFYEITPNGTLESKSHNIENGISQSFNMGVPIPYAMFTKGIKNMINDRNGLNIDELSFTYLNAGYFKTRYDDVIPNRFQKGAFYIFTYSQFYLGNNSRIFVTYYNMFKGVMNLYELNKPAQNLSITFNKKFWDNKLNVNVGVDNVLNTDGFDVNVFGNGLQMRTETLNERRMFKVGLTFNFGSFKDQNQQMFPQGTPPFKTN</sequence>
<evidence type="ECO:0000313" key="6">
    <source>
        <dbReference type="Proteomes" id="UP000199036"/>
    </source>
</evidence>
<keyword evidence="2" id="KW-0472">Membrane</keyword>
<dbReference type="GO" id="GO:0009279">
    <property type="term" value="C:cell outer membrane"/>
    <property type="evidence" value="ECO:0007669"/>
    <property type="project" value="UniProtKB-SubCell"/>
</dbReference>
<dbReference type="EMBL" id="FOVI01000012">
    <property type="protein sequence ID" value="SFN84437.1"/>
    <property type="molecule type" value="Genomic_DNA"/>
</dbReference>
<dbReference type="OrthoDB" id="721920at2"/>
<proteinExistence type="predicted"/>
<name>A0A1I5CBU2_9FLAO</name>
<accession>A0A1I5CBU2</accession>
<dbReference type="PANTHER" id="PTHR40980:SF4">
    <property type="entry name" value="TONB-DEPENDENT RECEPTOR-LIKE BETA-BARREL DOMAIN-CONTAINING PROTEIN"/>
    <property type="match status" value="1"/>
</dbReference>
<dbReference type="SUPFAM" id="SSF56935">
    <property type="entry name" value="Porins"/>
    <property type="match status" value="1"/>
</dbReference>
<keyword evidence="6" id="KW-1185">Reference proteome</keyword>
<dbReference type="AlphaFoldDB" id="A0A1I5CBU2"/>
<evidence type="ECO:0000256" key="1">
    <source>
        <dbReference type="ARBA" id="ARBA00004442"/>
    </source>
</evidence>
<dbReference type="InterPro" id="IPR041700">
    <property type="entry name" value="OMP_b-brl_3"/>
</dbReference>
<keyword evidence="3" id="KW-0998">Cell outer membrane</keyword>
<dbReference type="Pfam" id="PF13620">
    <property type="entry name" value="CarboxypepD_reg"/>
    <property type="match status" value="1"/>
</dbReference>